<dbReference type="Proteomes" id="UP000078431">
    <property type="component" value="Unassembled WGS sequence"/>
</dbReference>
<evidence type="ECO:0000313" key="2">
    <source>
        <dbReference type="EMBL" id="OAT59222.1"/>
    </source>
</evidence>
<organism evidence="2 3">
    <name type="scientific">Obesumbacterium proteus ATCC 12841</name>
    <dbReference type="NCBI Taxonomy" id="1354268"/>
    <lineage>
        <taxon>Bacteria</taxon>
        <taxon>Pseudomonadati</taxon>
        <taxon>Pseudomonadota</taxon>
        <taxon>Gammaproteobacteria</taxon>
        <taxon>Enterobacterales</taxon>
        <taxon>Hafniaceae</taxon>
        <taxon>Obesumbacterium</taxon>
    </lineage>
</organism>
<dbReference type="InterPro" id="IPR012338">
    <property type="entry name" value="Beta-lactam/transpept-like"/>
</dbReference>
<dbReference type="SUPFAM" id="SSF56601">
    <property type="entry name" value="beta-lactamase/transpeptidase-like"/>
    <property type="match status" value="1"/>
</dbReference>
<accession>A0AA91EIF2</accession>
<evidence type="ECO:0000313" key="3">
    <source>
        <dbReference type="Proteomes" id="UP000078431"/>
    </source>
</evidence>
<dbReference type="PANTHER" id="PTHR46825">
    <property type="entry name" value="D-ALANYL-D-ALANINE-CARBOXYPEPTIDASE/ENDOPEPTIDASE AMPH"/>
    <property type="match status" value="1"/>
</dbReference>
<keyword evidence="3" id="KW-1185">Reference proteome</keyword>
<comment type="caution">
    <text evidence="2">The sequence shown here is derived from an EMBL/GenBank/DDBJ whole genome shotgun (WGS) entry which is preliminary data.</text>
</comment>
<dbReference type="InterPro" id="IPR050491">
    <property type="entry name" value="AmpC-like"/>
</dbReference>
<reference evidence="2 3" key="1">
    <citation type="submission" date="2016-04" db="EMBL/GenBank/DDBJ databases">
        <title>ATOL: Assembling a taxonomically balanced genome-scale reconstruction of the evolutionary history of the Enterobacteriaceae.</title>
        <authorList>
            <person name="Plunkett G.III."/>
            <person name="Neeno-Eckwall E.C."/>
            <person name="Glasner J.D."/>
            <person name="Perna N.T."/>
        </authorList>
    </citation>
    <scope>NUCLEOTIDE SEQUENCE [LARGE SCALE GENOMIC DNA]</scope>
    <source>
        <strain evidence="2 3">ATCC 12841</strain>
    </source>
</reference>
<dbReference type="RefSeq" id="WP_061555132.1">
    <property type="nucleotide sequence ID" value="NZ_LXEX01000028.1"/>
</dbReference>
<name>A0AA91EIF2_9GAMM</name>
<dbReference type="Gene3D" id="3.40.710.10">
    <property type="entry name" value="DD-peptidase/beta-lactamase superfamily"/>
    <property type="match status" value="1"/>
</dbReference>
<sequence length="376" mass="42106">MNSLSRRNILKIGALWTMGSWVNRGMANPIPPHHQEIDRFIAQYAKKYNVPGLTLCFMKDNNVVYSQAWGLANRKRLIPTSKQSLFRIASNSKAFTSTAIFLLIEAGKLKLTDTVFGPNGILSQYSYTSQPQDWVTTITVHQLLTHTGGGWGKEINDPMFEKPHLNHHELIQWTLNTHKLEYPPGQHYDYSNFGYCLLGRVIEQVSSQPYHTFVHQHILSKIGSADMRIGTNETVPKEVTYYSQEEIKAYSMPIARMDSHGGWIARSEDMAQLMTQLFIPLDNPGTAGLLSKESLAIMTQGTTAYSEYACGLAVNSAGTAWHDGSLPGTTSIMVHTKNGHCWAGVLNTRTTTPTQISDFDALLWNIASLLPNWKMD</sequence>
<proteinExistence type="predicted"/>
<gene>
    <name evidence="2" type="ORF">M993_01770</name>
</gene>
<dbReference type="InterPro" id="IPR001466">
    <property type="entry name" value="Beta-lactam-related"/>
</dbReference>
<evidence type="ECO:0000259" key="1">
    <source>
        <dbReference type="Pfam" id="PF00144"/>
    </source>
</evidence>
<dbReference type="EMBL" id="LXEX01000028">
    <property type="protein sequence ID" value="OAT59222.1"/>
    <property type="molecule type" value="Genomic_DNA"/>
</dbReference>
<feature type="domain" description="Beta-lactamase-related" evidence="1">
    <location>
        <begin position="37"/>
        <end position="359"/>
    </location>
</feature>
<protein>
    <recommendedName>
        <fullName evidence="1">Beta-lactamase-related domain-containing protein</fullName>
    </recommendedName>
</protein>
<dbReference type="PANTHER" id="PTHR46825:SF7">
    <property type="entry name" value="D-ALANYL-D-ALANINE CARBOXYPEPTIDASE"/>
    <property type="match status" value="1"/>
</dbReference>
<dbReference type="Pfam" id="PF00144">
    <property type="entry name" value="Beta-lactamase"/>
    <property type="match status" value="1"/>
</dbReference>
<dbReference type="AlphaFoldDB" id="A0AA91EIF2"/>